<sequence length="220" mass="24757">MASLADFMGLVGPSESRYPRLGWGEVEDALGVVLPTDYKAWGSEYVSLHVDRFLAIDNFATPVYFERDFSETVASGLVSVRRSMERSGRMYLIDDQDQVVGEDLAALPVYPEPGGLLMWGSSTYTGSFMWLMDGDDPDEWPIVVTNRDSEWWQFDGGFLDFLVGVLRGDVRCPMIKPEWLKAPAIEELVGTKLFTHLGGKQSTVMDVRPTSRWVSYFETS</sequence>
<dbReference type="RefSeq" id="WP_142044040.1">
    <property type="nucleotide sequence ID" value="NZ_JBHTGS010000002.1"/>
</dbReference>
<evidence type="ECO:0008006" key="3">
    <source>
        <dbReference type="Google" id="ProtNLM"/>
    </source>
</evidence>
<dbReference type="SUPFAM" id="SSF160631">
    <property type="entry name" value="SMI1/KNR4-like"/>
    <property type="match status" value="1"/>
</dbReference>
<evidence type="ECO:0000313" key="2">
    <source>
        <dbReference type="Proteomes" id="UP000317043"/>
    </source>
</evidence>
<evidence type="ECO:0000313" key="1">
    <source>
        <dbReference type="EMBL" id="TQL79036.1"/>
    </source>
</evidence>
<protein>
    <recommendedName>
        <fullName evidence="3">SUKH superfamily protein</fullName>
    </recommendedName>
</protein>
<organism evidence="1 2">
    <name type="scientific">Stackebrandtia endophytica</name>
    <dbReference type="NCBI Taxonomy" id="1496996"/>
    <lineage>
        <taxon>Bacteria</taxon>
        <taxon>Bacillati</taxon>
        <taxon>Actinomycetota</taxon>
        <taxon>Actinomycetes</taxon>
        <taxon>Glycomycetales</taxon>
        <taxon>Glycomycetaceae</taxon>
        <taxon>Stackebrandtia</taxon>
    </lineage>
</organism>
<dbReference type="Proteomes" id="UP000317043">
    <property type="component" value="Unassembled WGS sequence"/>
</dbReference>
<dbReference type="InParanoid" id="A0A543B2L1"/>
<proteinExistence type="predicted"/>
<name>A0A543B2L1_9ACTN</name>
<keyword evidence="2" id="KW-1185">Reference proteome</keyword>
<comment type="caution">
    <text evidence="1">The sequence shown here is derived from an EMBL/GenBank/DDBJ whole genome shotgun (WGS) entry which is preliminary data.</text>
</comment>
<dbReference type="EMBL" id="VFOW01000001">
    <property type="protein sequence ID" value="TQL79036.1"/>
    <property type="molecule type" value="Genomic_DNA"/>
</dbReference>
<accession>A0A543B2L1</accession>
<dbReference type="OrthoDB" id="5572373at2"/>
<dbReference type="AlphaFoldDB" id="A0A543B2L1"/>
<dbReference type="InterPro" id="IPR037883">
    <property type="entry name" value="Knr4/Smi1-like_sf"/>
</dbReference>
<gene>
    <name evidence="1" type="ORF">FB566_4637</name>
</gene>
<reference evidence="1 2" key="1">
    <citation type="submission" date="2019-06" db="EMBL/GenBank/DDBJ databases">
        <title>Sequencing the genomes of 1000 actinobacteria strains.</title>
        <authorList>
            <person name="Klenk H.-P."/>
        </authorList>
    </citation>
    <scope>NUCLEOTIDE SEQUENCE [LARGE SCALE GENOMIC DNA]</scope>
    <source>
        <strain evidence="1 2">DSM 45928</strain>
    </source>
</reference>